<dbReference type="Proteomes" id="UP000187203">
    <property type="component" value="Unassembled WGS sequence"/>
</dbReference>
<protein>
    <submittedName>
        <fullName evidence="1">Uncharacterized protein</fullName>
    </submittedName>
</protein>
<accession>A0A1R3KPK8</accession>
<dbReference type="AlphaFoldDB" id="A0A1R3KPK8"/>
<sequence>MALQPSTADDGWISKTFKRPSFCLRISKPEP</sequence>
<evidence type="ECO:0000313" key="2">
    <source>
        <dbReference type="Proteomes" id="UP000187203"/>
    </source>
</evidence>
<comment type="caution">
    <text evidence="1">The sequence shown here is derived from an EMBL/GenBank/DDBJ whole genome shotgun (WGS) entry which is preliminary data.</text>
</comment>
<dbReference type="EMBL" id="AWUE01012501">
    <property type="protein sequence ID" value="OMP09023.1"/>
    <property type="molecule type" value="Genomic_DNA"/>
</dbReference>
<organism evidence="1 2">
    <name type="scientific">Corchorus olitorius</name>
    <dbReference type="NCBI Taxonomy" id="93759"/>
    <lineage>
        <taxon>Eukaryota</taxon>
        <taxon>Viridiplantae</taxon>
        <taxon>Streptophyta</taxon>
        <taxon>Embryophyta</taxon>
        <taxon>Tracheophyta</taxon>
        <taxon>Spermatophyta</taxon>
        <taxon>Magnoliopsida</taxon>
        <taxon>eudicotyledons</taxon>
        <taxon>Gunneridae</taxon>
        <taxon>Pentapetalae</taxon>
        <taxon>rosids</taxon>
        <taxon>malvids</taxon>
        <taxon>Malvales</taxon>
        <taxon>Malvaceae</taxon>
        <taxon>Grewioideae</taxon>
        <taxon>Apeibeae</taxon>
        <taxon>Corchorus</taxon>
    </lineage>
</organism>
<evidence type="ECO:0000313" key="1">
    <source>
        <dbReference type="EMBL" id="OMP09023.1"/>
    </source>
</evidence>
<reference evidence="2" key="1">
    <citation type="submission" date="2013-09" db="EMBL/GenBank/DDBJ databases">
        <title>Corchorus olitorius genome sequencing.</title>
        <authorList>
            <person name="Alam M."/>
            <person name="Haque M.S."/>
            <person name="Islam M.S."/>
            <person name="Emdad E.M."/>
            <person name="Islam M.M."/>
            <person name="Ahmed B."/>
            <person name="Halim A."/>
            <person name="Hossen Q.M.M."/>
            <person name="Hossain M.Z."/>
            <person name="Ahmed R."/>
            <person name="Khan M.M."/>
            <person name="Islam R."/>
            <person name="Rashid M.M."/>
            <person name="Khan S.A."/>
            <person name="Rahman M.S."/>
            <person name="Alam M."/>
            <person name="Yahiya A.S."/>
            <person name="Khan M.S."/>
            <person name="Azam M.S."/>
            <person name="Haque T."/>
            <person name="Lashkar M.Z.H."/>
            <person name="Akhand A.I."/>
            <person name="Morshed G."/>
            <person name="Roy S."/>
            <person name="Uddin K.S."/>
            <person name="Rabeya T."/>
            <person name="Hossain A.S."/>
            <person name="Chowdhury A."/>
            <person name="Snigdha A.R."/>
            <person name="Mortoza M.S."/>
            <person name="Matin S.A."/>
            <person name="Hoque S.M.E."/>
            <person name="Islam M.K."/>
            <person name="Roy D.K."/>
            <person name="Haider R."/>
            <person name="Moosa M.M."/>
            <person name="Elias S.M."/>
            <person name="Hasan A.M."/>
            <person name="Jahan S."/>
            <person name="Shafiuddin M."/>
            <person name="Mahmood N."/>
            <person name="Shommy N.S."/>
        </authorList>
    </citation>
    <scope>NUCLEOTIDE SEQUENCE [LARGE SCALE GENOMIC DNA]</scope>
    <source>
        <strain evidence="2">cv. O-4</strain>
    </source>
</reference>
<proteinExistence type="predicted"/>
<gene>
    <name evidence="1" type="ORF">COLO4_05884</name>
</gene>
<keyword evidence="2" id="KW-1185">Reference proteome</keyword>
<name>A0A1R3KPK8_9ROSI</name>